<dbReference type="Proteomes" id="UP000199103">
    <property type="component" value="Chromosome I"/>
</dbReference>
<keyword evidence="3" id="KW-0460">Magnesium</keyword>
<dbReference type="Pfam" id="PF13378">
    <property type="entry name" value="MR_MLE_C"/>
    <property type="match status" value="1"/>
</dbReference>
<proteinExistence type="predicted"/>
<keyword evidence="2" id="KW-0479">Metal-binding</keyword>
<dbReference type="OrthoDB" id="9802699at2"/>
<evidence type="ECO:0000256" key="2">
    <source>
        <dbReference type="ARBA" id="ARBA00022723"/>
    </source>
</evidence>
<evidence type="ECO:0000259" key="4">
    <source>
        <dbReference type="SMART" id="SM00922"/>
    </source>
</evidence>
<evidence type="ECO:0000256" key="3">
    <source>
        <dbReference type="ARBA" id="ARBA00022842"/>
    </source>
</evidence>
<keyword evidence="6" id="KW-1185">Reference proteome</keyword>
<dbReference type="AlphaFoldDB" id="A0A1H1YD07"/>
<dbReference type="GO" id="GO:0000287">
    <property type="term" value="F:magnesium ion binding"/>
    <property type="evidence" value="ECO:0007669"/>
    <property type="project" value="TreeGrafter"/>
</dbReference>
<dbReference type="GO" id="GO:0016052">
    <property type="term" value="P:carbohydrate catabolic process"/>
    <property type="evidence" value="ECO:0007669"/>
    <property type="project" value="TreeGrafter"/>
</dbReference>
<protein>
    <submittedName>
        <fullName evidence="5">L-alanine-DL-glutamate epimerase</fullName>
    </submittedName>
</protein>
<dbReference type="InterPro" id="IPR029065">
    <property type="entry name" value="Enolase_C-like"/>
</dbReference>
<evidence type="ECO:0000256" key="1">
    <source>
        <dbReference type="ARBA" id="ARBA00001946"/>
    </source>
</evidence>
<dbReference type="Pfam" id="PF02746">
    <property type="entry name" value="MR_MLE_N"/>
    <property type="match status" value="1"/>
</dbReference>
<dbReference type="Gene3D" id="3.30.390.10">
    <property type="entry name" value="Enolase-like, N-terminal domain"/>
    <property type="match status" value="1"/>
</dbReference>
<feature type="domain" description="Mandelate racemase/muconate lactonizing enzyme C-terminal" evidence="4">
    <location>
        <begin position="137"/>
        <end position="237"/>
    </location>
</feature>
<dbReference type="PANTHER" id="PTHR13794">
    <property type="entry name" value="ENOLASE SUPERFAMILY, MANDELATE RACEMASE"/>
    <property type="match status" value="1"/>
</dbReference>
<dbReference type="CDD" id="cd03316">
    <property type="entry name" value="MR_like"/>
    <property type="match status" value="1"/>
</dbReference>
<sequence length="383" mass="40538">MKITGYRTLTTHFPWQRAIGDANGSLPDAVTAVPVVIVETDTGLEGIGIGSHADLDRLFPAVEGEDPRAASALYDRMLAQVFKSGHAGATYGGIAALDSAIWDLKAKAADEPLWRLLGGRDRFVPGYASGLDIALDDEDLHRFYADYADLGFVAGKLKGGLDLAADQRRLGIVADALSAHTDHPGLMIDANESWQLKQAVRHLSALEEHFDLTWVEEPLRRWDAAGHARLSRAVRAAVATGENLTGVDQFRGLIEAGAVDIVQAGAVWGVTHFLRLAYAADLHDLPISIVGHNANPAVAHAAAAVPNHLTTEVQALTWAPGVVVDQEIGDGGILLGQAPGAGISLTEGKIIGDPPGAGWADPSGPHRRPSRAGLRLLLDGIER</sequence>
<comment type="cofactor">
    <cofactor evidence="1">
        <name>Mg(2+)</name>
        <dbReference type="ChEBI" id="CHEBI:18420"/>
    </cofactor>
</comment>
<reference evidence="5 6" key="1">
    <citation type="submission" date="2016-10" db="EMBL/GenBank/DDBJ databases">
        <authorList>
            <person name="de Groot N.N."/>
        </authorList>
    </citation>
    <scope>NUCLEOTIDE SEQUENCE [LARGE SCALE GENOMIC DNA]</scope>
    <source>
        <strain evidence="5 6">DSM 21800</strain>
    </source>
</reference>
<gene>
    <name evidence="5" type="ORF">SAMN04489812_4498</name>
</gene>
<evidence type="ECO:0000313" key="5">
    <source>
        <dbReference type="EMBL" id="SDT18876.1"/>
    </source>
</evidence>
<dbReference type="Gene3D" id="3.20.20.120">
    <property type="entry name" value="Enolase-like C-terminal domain"/>
    <property type="match status" value="1"/>
</dbReference>
<organism evidence="5 6">
    <name type="scientific">Microlunatus soli</name>
    <dbReference type="NCBI Taxonomy" id="630515"/>
    <lineage>
        <taxon>Bacteria</taxon>
        <taxon>Bacillati</taxon>
        <taxon>Actinomycetota</taxon>
        <taxon>Actinomycetes</taxon>
        <taxon>Propionibacteriales</taxon>
        <taxon>Propionibacteriaceae</taxon>
        <taxon>Microlunatus</taxon>
    </lineage>
</organism>
<dbReference type="InterPro" id="IPR013341">
    <property type="entry name" value="Mandelate_racemase_N_dom"/>
</dbReference>
<dbReference type="SMART" id="SM00922">
    <property type="entry name" value="MR_MLE"/>
    <property type="match status" value="1"/>
</dbReference>
<dbReference type="InterPro" id="IPR029017">
    <property type="entry name" value="Enolase-like_N"/>
</dbReference>
<accession>A0A1H1YD07</accession>
<dbReference type="SUPFAM" id="SSF54826">
    <property type="entry name" value="Enolase N-terminal domain-like"/>
    <property type="match status" value="1"/>
</dbReference>
<dbReference type="EMBL" id="LT629772">
    <property type="protein sequence ID" value="SDT18876.1"/>
    <property type="molecule type" value="Genomic_DNA"/>
</dbReference>
<dbReference type="PANTHER" id="PTHR13794:SF58">
    <property type="entry name" value="MITOCHONDRIAL ENOLASE SUPERFAMILY MEMBER 1"/>
    <property type="match status" value="1"/>
</dbReference>
<dbReference type="STRING" id="630515.SAMN04489812_4498"/>
<dbReference type="InterPro" id="IPR036849">
    <property type="entry name" value="Enolase-like_C_sf"/>
</dbReference>
<evidence type="ECO:0000313" key="6">
    <source>
        <dbReference type="Proteomes" id="UP000199103"/>
    </source>
</evidence>
<dbReference type="SUPFAM" id="SSF51604">
    <property type="entry name" value="Enolase C-terminal domain-like"/>
    <property type="match status" value="1"/>
</dbReference>
<name>A0A1H1YD07_9ACTN</name>
<dbReference type="InterPro" id="IPR046945">
    <property type="entry name" value="RHMD-like"/>
</dbReference>
<dbReference type="RefSeq" id="WP_091527600.1">
    <property type="nucleotide sequence ID" value="NZ_LT629772.1"/>
</dbReference>
<dbReference type="InterPro" id="IPR013342">
    <property type="entry name" value="Mandelate_racemase_C"/>
</dbReference>
<dbReference type="GO" id="GO:0016836">
    <property type="term" value="F:hydro-lyase activity"/>
    <property type="evidence" value="ECO:0007669"/>
    <property type="project" value="TreeGrafter"/>
</dbReference>
<dbReference type="SFLD" id="SFLDS00001">
    <property type="entry name" value="Enolase"/>
    <property type="match status" value="1"/>
</dbReference>